<evidence type="ECO:0000313" key="1">
    <source>
        <dbReference type="EMBL" id="AGT42901.1"/>
    </source>
</evidence>
<dbReference type="KEGG" id="tped:TPE_0405"/>
<evidence type="ECO:0000313" key="2">
    <source>
        <dbReference type="Proteomes" id="UP000015620"/>
    </source>
</evidence>
<organism evidence="1 2">
    <name type="scientific">Treponema pedis str. T A4</name>
    <dbReference type="NCBI Taxonomy" id="1291379"/>
    <lineage>
        <taxon>Bacteria</taxon>
        <taxon>Pseudomonadati</taxon>
        <taxon>Spirochaetota</taxon>
        <taxon>Spirochaetia</taxon>
        <taxon>Spirochaetales</taxon>
        <taxon>Treponemataceae</taxon>
        <taxon>Treponema</taxon>
    </lineage>
</organism>
<sequence length="40" mass="4927">MLHIEFDYFFSALKLYGFRCRRAAFLPAFERFLRFFISAQ</sequence>
<reference evidence="1 2" key="1">
    <citation type="journal article" date="2013" name="PLoS ONE">
        <title>Genome-Wide Relatedness of Treponema pedis, from Gingiva and Necrotic Skin Lesions of Pigs, with the Human Oral Pathogen Treponema denticola.</title>
        <authorList>
            <person name="Svartstrom O."/>
            <person name="Mushtaq M."/>
            <person name="Pringle M."/>
            <person name="Segerman B."/>
        </authorList>
    </citation>
    <scope>NUCLEOTIDE SEQUENCE [LARGE SCALE GENOMIC DNA]</scope>
    <source>
        <strain evidence="1">T A4</strain>
    </source>
</reference>
<dbReference type="PATRIC" id="fig|1291379.3.peg.404"/>
<protein>
    <submittedName>
        <fullName evidence="1">Uncharacterized protein</fullName>
    </submittedName>
</protein>
<gene>
    <name evidence="1" type="ORF">TPE_0405</name>
</gene>
<dbReference type="Proteomes" id="UP000015620">
    <property type="component" value="Chromosome"/>
</dbReference>
<keyword evidence="2" id="KW-1185">Reference proteome</keyword>
<dbReference type="HOGENOM" id="CLU_3298115_0_0_12"/>
<dbReference type="EMBL" id="CP004120">
    <property type="protein sequence ID" value="AGT42901.1"/>
    <property type="molecule type" value="Genomic_DNA"/>
</dbReference>
<accession>S6A2R3</accession>
<dbReference type="AlphaFoldDB" id="S6A2R3"/>
<name>S6A2R3_9SPIR</name>
<proteinExistence type="predicted"/>